<evidence type="ECO:0000313" key="9">
    <source>
        <dbReference type="EMBL" id="QOU20790.1"/>
    </source>
</evidence>
<feature type="region of interest" description="Disordered" evidence="6">
    <location>
        <begin position="94"/>
        <end position="132"/>
    </location>
</feature>
<protein>
    <recommendedName>
        <fullName evidence="8">t-SNARE coiled-coil homology domain-containing protein</fullName>
    </recommendedName>
</protein>
<keyword evidence="3 7" id="KW-0812">Transmembrane</keyword>
<reference evidence="9" key="1">
    <citation type="submission" date="2020-10" db="EMBL/GenBank/DDBJ databases">
        <authorList>
            <person name="Palmer J.M."/>
        </authorList>
    </citation>
    <scope>NUCLEOTIDE SEQUENCE</scope>
    <source>
        <strain evidence="9">UCD 2041</strain>
    </source>
</reference>
<evidence type="ECO:0000256" key="4">
    <source>
        <dbReference type="ARBA" id="ARBA00022989"/>
    </source>
</evidence>
<keyword evidence="4 7" id="KW-1133">Transmembrane helix</keyword>
<evidence type="ECO:0000256" key="2">
    <source>
        <dbReference type="ARBA" id="ARBA00022448"/>
    </source>
</evidence>
<evidence type="ECO:0000256" key="3">
    <source>
        <dbReference type="ARBA" id="ARBA00022692"/>
    </source>
</evidence>
<keyword evidence="5 7" id="KW-0472">Membrane</keyword>
<comment type="subcellular location">
    <subcellularLocation>
        <location evidence="1">Membrane</location>
        <topology evidence="1">Single-pass membrane protein</topology>
    </subcellularLocation>
</comment>
<feature type="transmembrane region" description="Helical" evidence="7">
    <location>
        <begin position="210"/>
        <end position="231"/>
    </location>
</feature>
<accession>A0A871RFC9</accession>
<feature type="compositionally biased region" description="Polar residues" evidence="6">
    <location>
        <begin position="119"/>
        <end position="132"/>
    </location>
</feature>
<organism evidence="9 10">
    <name type="scientific">Dekkera bruxellensis</name>
    <name type="common">Brettanomyces custersii</name>
    <dbReference type="NCBI Taxonomy" id="5007"/>
    <lineage>
        <taxon>Eukaryota</taxon>
        <taxon>Fungi</taxon>
        <taxon>Dikarya</taxon>
        <taxon>Ascomycota</taxon>
        <taxon>Saccharomycotina</taxon>
        <taxon>Pichiomycetes</taxon>
        <taxon>Pichiales</taxon>
        <taxon>Pichiaceae</taxon>
        <taxon>Brettanomyces</taxon>
    </lineage>
</organism>
<dbReference type="GO" id="GO:0005737">
    <property type="term" value="C:cytoplasm"/>
    <property type="evidence" value="ECO:0007669"/>
    <property type="project" value="UniProtKB-ARBA"/>
</dbReference>
<dbReference type="InterPro" id="IPR048036">
    <property type="entry name" value="Tlg1p-like_N"/>
</dbReference>
<dbReference type="OrthoDB" id="546861at2759"/>
<dbReference type="EMBL" id="CP063136">
    <property type="protein sequence ID" value="QOU20790.1"/>
    <property type="molecule type" value="Genomic_DNA"/>
</dbReference>
<evidence type="ECO:0000313" key="10">
    <source>
        <dbReference type="Proteomes" id="UP000663131"/>
    </source>
</evidence>
<reference evidence="9" key="2">
    <citation type="journal article" name="BMC Genomics">
        <title>New genome assemblies reveal patterns of domestication and adaptation across Brettanomyces (Dekkera) species.</title>
        <authorList>
            <person name="Roach M.J."/>
            <person name="Borneman A.R."/>
        </authorList>
    </citation>
    <scope>NUCLEOTIDE SEQUENCE</scope>
    <source>
        <strain evidence="9">UCD 2041</strain>
    </source>
</reference>
<feature type="domain" description="T-SNARE coiled-coil homology" evidence="8">
    <location>
        <begin position="140"/>
        <end position="186"/>
    </location>
</feature>
<dbReference type="Proteomes" id="UP000663131">
    <property type="component" value="Chromosome 8"/>
</dbReference>
<dbReference type="SUPFAM" id="SSF58038">
    <property type="entry name" value="SNARE fusion complex"/>
    <property type="match status" value="1"/>
</dbReference>
<dbReference type="InterPro" id="IPR000727">
    <property type="entry name" value="T_SNARE_dom"/>
</dbReference>
<evidence type="ECO:0000256" key="5">
    <source>
        <dbReference type="ARBA" id="ARBA00023136"/>
    </source>
</evidence>
<dbReference type="PROSITE" id="PS50192">
    <property type="entry name" value="T_SNARE"/>
    <property type="match status" value="1"/>
</dbReference>
<dbReference type="RefSeq" id="XP_041137283.1">
    <property type="nucleotide sequence ID" value="XM_041279069.1"/>
</dbReference>
<evidence type="ECO:0000259" key="8">
    <source>
        <dbReference type="PROSITE" id="PS50192"/>
    </source>
</evidence>
<dbReference type="GO" id="GO:0016020">
    <property type="term" value="C:membrane"/>
    <property type="evidence" value="ECO:0007669"/>
    <property type="project" value="UniProtKB-SubCell"/>
</dbReference>
<dbReference type="Gene3D" id="1.20.5.110">
    <property type="match status" value="1"/>
</dbReference>
<sequence length="232" mass="26084">MDPFNDVYKDGLEQMAKLKTTSPNQLDFNNIKTELIEIIGDLENAIESVKQSKSRASAGNGNDSFPEIDSFELTEREKKLAELKQQFNKVMSSTELKGHYSDNPFADPDDKTNNEGDKSQVTGGDSQLPSGTDYTEYHQQLLQEQDDLITNGLATSIENLHNQAVNIGDELDYHQELLDDVEDDLDRLNFKIVRTGIRRMNKFLGTNQRGSNCCIAILIVVLIFVLVLLIIV</sequence>
<dbReference type="CDD" id="cd15841">
    <property type="entry name" value="SNARE_Qc"/>
    <property type="match status" value="1"/>
</dbReference>
<dbReference type="KEGG" id="bbrx:BRETT_000504"/>
<evidence type="ECO:0000256" key="6">
    <source>
        <dbReference type="SAM" id="MobiDB-lite"/>
    </source>
</evidence>
<dbReference type="PANTHER" id="PTHR12791">
    <property type="entry name" value="GOLGI SNARE BET1-RELATED"/>
    <property type="match status" value="1"/>
</dbReference>
<keyword evidence="2" id="KW-0813">Transport</keyword>
<name>A0A871RFC9_DEKBR</name>
<feature type="compositionally biased region" description="Basic and acidic residues" evidence="6">
    <location>
        <begin position="108"/>
        <end position="118"/>
    </location>
</feature>
<evidence type="ECO:0000256" key="7">
    <source>
        <dbReference type="SAM" id="Phobius"/>
    </source>
</evidence>
<proteinExistence type="predicted"/>
<gene>
    <name evidence="9" type="ORF">BRETT_000504</name>
</gene>
<dbReference type="AlphaFoldDB" id="A0A871RFC9"/>
<dbReference type="CDD" id="cd21444">
    <property type="entry name" value="SNARE_NTD_Tlg1p-like"/>
    <property type="match status" value="1"/>
</dbReference>
<dbReference type="Gene3D" id="1.20.58.90">
    <property type="match status" value="1"/>
</dbReference>
<evidence type="ECO:0000256" key="1">
    <source>
        <dbReference type="ARBA" id="ARBA00004167"/>
    </source>
</evidence>
<dbReference type="GO" id="GO:0012505">
    <property type="term" value="C:endomembrane system"/>
    <property type="evidence" value="ECO:0007669"/>
    <property type="project" value="UniProtKB-ARBA"/>
</dbReference>
<dbReference type="GeneID" id="64572429"/>